<accession>A0AAV8U9L0</accession>
<name>A0AAV8U9L0_9ROSI</name>
<dbReference type="PROSITE" id="PS50158">
    <property type="entry name" value="ZF_CCHC"/>
    <property type="match status" value="1"/>
</dbReference>
<keyword evidence="1" id="KW-0863">Zinc-finger</keyword>
<dbReference type="Gene3D" id="4.10.60.10">
    <property type="entry name" value="Zinc finger, CCHC-type"/>
    <property type="match status" value="1"/>
</dbReference>
<dbReference type="Pfam" id="PF00098">
    <property type="entry name" value="zf-CCHC"/>
    <property type="match status" value="1"/>
</dbReference>
<dbReference type="AlphaFoldDB" id="A0AAV8U9L0"/>
<sequence length="208" mass="23060">MTPEFAYVVCSIEESKDIDMLSIDELQSSLLVHEQPLRVTFGDSSGNRGRSRGGFRGRGRGGGRRSFDKSTVECYNCHRLGHFQYECPLKATTTRANYAEGNDEINHMCGKKEFFSSFDDDFREIVKLGDGSSMNIIGKGNVRILINGVVHIITNVFHVPGLKNNLISIGQLAEKGLAILIQQGTCKVYHPDKGLILEVNMSSNRCLS</sequence>
<organism evidence="4 5">
    <name type="scientific">Erythroxylum novogranatense</name>
    <dbReference type="NCBI Taxonomy" id="1862640"/>
    <lineage>
        <taxon>Eukaryota</taxon>
        <taxon>Viridiplantae</taxon>
        <taxon>Streptophyta</taxon>
        <taxon>Embryophyta</taxon>
        <taxon>Tracheophyta</taxon>
        <taxon>Spermatophyta</taxon>
        <taxon>Magnoliopsida</taxon>
        <taxon>eudicotyledons</taxon>
        <taxon>Gunneridae</taxon>
        <taxon>Pentapetalae</taxon>
        <taxon>rosids</taxon>
        <taxon>fabids</taxon>
        <taxon>Malpighiales</taxon>
        <taxon>Erythroxylaceae</taxon>
        <taxon>Erythroxylum</taxon>
    </lineage>
</organism>
<comment type="caution">
    <text evidence="4">The sequence shown here is derived from an EMBL/GenBank/DDBJ whole genome shotgun (WGS) entry which is preliminary data.</text>
</comment>
<dbReference type="SUPFAM" id="SSF57756">
    <property type="entry name" value="Retrovirus zinc finger-like domains"/>
    <property type="match status" value="1"/>
</dbReference>
<dbReference type="Proteomes" id="UP001159364">
    <property type="component" value="Linkage Group LG01"/>
</dbReference>
<evidence type="ECO:0000259" key="3">
    <source>
        <dbReference type="PROSITE" id="PS50158"/>
    </source>
</evidence>
<proteinExistence type="predicted"/>
<dbReference type="InterPro" id="IPR036875">
    <property type="entry name" value="Znf_CCHC_sf"/>
</dbReference>
<evidence type="ECO:0000256" key="1">
    <source>
        <dbReference type="PROSITE-ProRule" id="PRU00047"/>
    </source>
</evidence>
<evidence type="ECO:0000313" key="5">
    <source>
        <dbReference type="Proteomes" id="UP001159364"/>
    </source>
</evidence>
<dbReference type="GO" id="GO:0008270">
    <property type="term" value="F:zinc ion binding"/>
    <property type="evidence" value="ECO:0007669"/>
    <property type="project" value="UniProtKB-KW"/>
</dbReference>
<dbReference type="GO" id="GO:0003676">
    <property type="term" value="F:nucleic acid binding"/>
    <property type="evidence" value="ECO:0007669"/>
    <property type="project" value="InterPro"/>
</dbReference>
<keyword evidence="5" id="KW-1185">Reference proteome</keyword>
<feature type="domain" description="CCHC-type" evidence="3">
    <location>
        <begin position="74"/>
        <end position="88"/>
    </location>
</feature>
<feature type="region of interest" description="Disordered" evidence="2">
    <location>
        <begin position="41"/>
        <end position="64"/>
    </location>
</feature>
<reference evidence="4 5" key="1">
    <citation type="submission" date="2021-09" db="EMBL/GenBank/DDBJ databases">
        <title>Genomic insights and catalytic innovation underlie evolution of tropane alkaloids biosynthesis.</title>
        <authorList>
            <person name="Wang Y.-J."/>
            <person name="Tian T."/>
            <person name="Huang J.-P."/>
            <person name="Huang S.-X."/>
        </authorList>
    </citation>
    <scope>NUCLEOTIDE SEQUENCE [LARGE SCALE GENOMIC DNA]</scope>
    <source>
        <strain evidence="4">KIB-2018</strain>
        <tissue evidence="4">Leaf</tissue>
    </source>
</reference>
<dbReference type="Pfam" id="PF22936">
    <property type="entry name" value="Pol_BBD"/>
    <property type="match status" value="1"/>
</dbReference>
<dbReference type="InterPro" id="IPR054722">
    <property type="entry name" value="PolX-like_BBD"/>
</dbReference>
<dbReference type="InterPro" id="IPR001878">
    <property type="entry name" value="Znf_CCHC"/>
</dbReference>
<evidence type="ECO:0000313" key="4">
    <source>
        <dbReference type="EMBL" id="KAJ8775010.1"/>
    </source>
</evidence>
<feature type="compositionally biased region" description="Basic residues" evidence="2">
    <location>
        <begin position="49"/>
        <end position="63"/>
    </location>
</feature>
<protein>
    <recommendedName>
        <fullName evidence="3">CCHC-type domain-containing protein</fullName>
    </recommendedName>
</protein>
<keyword evidence="1" id="KW-0479">Metal-binding</keyword>
<evidence type="ECO:0000256" key="2">
    <source>
        <dbReference type="SAM" id="MobiDB-lite"/>
    </source>
</evidence>
<keyword evidence="1" id="KW-0862">Zinc</keyword>
<dbReference type="EMBL" id="JAIWQS010000001">
    <property type="protein sequence ID" value="KAJ8775010.1"/>
    <property type="molecule type" value="Genomic_DNA"/>
</dbReference>
<gene>
    <name evidence="4" type="ORF">K2173_020014</name>
</gene>